<evidence type="ECO:0000256" key="1">
    <source>
        <dbReference type="ARBA" id="ARBA00008894"/>
    </source>
</evidence>
<dbReference type="InterPro" id="IPR042197">
    <property type="entry name" value="Apaf_helical"/>
</dbReference>
<keyword evidence="3" id="KW-0677">Repeat</keyword>
<dbReference type="InterPro" id="IPR032675">
    <property type="entry name" value="LRR_dom_sf"/>
</dbReference>
<evidence type="ECO:0000259" key="9">
    <source>
        <dbReference type="Pfam" id="PF23559"/>
    </source>
</evidence>
<protein>
    <recommendedName>
        <fullName evidence="12">Disease resistance protein</fullName>
    </recommendedName>
</protein>
<proteinExistence type="inferred from homology"/>
<dbReference type="GO" id="GO:0098542">
    <property type="term" value="P:defense response to other organism"/>
    <property type="evidence" value="ECO:0007669"/>
    <property type="project" value="TreeGrafter"/>
</dbReference>
<dbReference type="SUPFAM" id="SSF52047">
    <property type="entry name" value="RNI-like"/>
    <property type="match status" value="1"/>
</dbReference>
<dbReference type="InterPro" id="IPR027417">
    <property type="entry name" value="P-loop_NTPase"/>
</dbReference>
<evidence type="ECO:0000256" key="6">
    <source>
        <dbReference type="ARBA" id="ARBA00022840"/>
    </source>
</evidence>
<accession>A0A5B7BMG8</accession>
<dbReference type="InterPro" id="IPR036388">
    <property type="entry name" value="WH-like_DNA-bd_sf"/>
</dbReference>
<dbReference type="PANTHER" id="PTHR23155:SF1185">
    <property type="entry name" value="DISEASE RESISTANCE RPP8-LIKE PROTEIN 3-RELATED"/>
    <property type="match status" value="1"/>
</dbReference>
<dbReference type="Pfam" id="PF00931">
    <property type="entry name" value="NB-ARC"/>
    <property type="match status" value="1"/>
</dbReference>
<dbReference type="CDD" id="cd14798">
    <property type="entry name" value="RX-CC_like"/>
    <property type="match status" value="1"/>
</dbReference>
<dbReference type="Pfam" id="PF23598">
    <property type="entry name" value="LRR_14"/>
    <property type="match status" value="1"/>
</dbReference>
<evidence type="ECO:0000256" key="5">
    <source>
        <dbReference type="ARBA" id="ARBA00022821"/>
    </source>
</evidence>
<dbReference type="FunFam" id="1.10.8.430:FF:000003">
    <property type="entry name" value="Probable disease resistance protein At5g66910"/>
    <property type="match status" value="1"/>
</dbReference>
<reference evidence="11" key="1">
    <citation type="submission" date="2019-08" db="EMBL/GenBank/DDBJ databases">
        <title>Reference gene set and small RNA set construction with multiple tissues from Davidia involucrata Baill.</title>
        <authorList>
            <person name="Yang H."/>
            <person name="Zhou C."/>
            <person name="Li G."/>
            <person name="Wang J."/>
            <person name="Gao P."/>
            <person name="Wang M."/>
            <person name="Wang R."/>
            <person name="Zhao Y."/>
        </authorList>
    </citation>
    <scope>NUCLEOTIDE SEQUENCE</scope>
    <source>
        <tissue evidence="11">Mixed with DoveR01_LX</tissue>
    </source>
</reference>
<dbReference type="Gene3D" id="1.10.10.10">
    <property type="entry name" value="Winged helix-like DNA-binding domain superfamily/Winged helix DNA-binding domain"/>
    <property type="match status" value="1"/>
</dbReference>
<keyword evidence="2" id="KW-0433">Leucine-rich repeat</keyword>
<evidence type="ECO:0000259" key="10">
    <source>
        <dbReference type="Pfam" id="PF23598"/>
    </source>
</evidence>
<dbReference type="PRINTS" id="PR00364">
    <property type="entry name" value="DISEASERSIST"/>
</dbReference>
<evidence type="ECO:0000256" key="4">
    <source>
        <dbReference type="ARBA" id="ARBA00022741"/>
    </source>
</evidence>
<dbReference type="GO" id="GO:0005524">
    <property type="term" value="F:ATP binding"/>
    <property type="evidence" value="ECO:0007669"/>
    <property type="project" value="UniProtKB-KW"/>
</dbReference>
<dbReference type="Gene3D" id="3.80.10.10">
    <property type="entry name" value="Ribonuclease Inhibitor"/>
    <property type="match status" value="1"/>
</dbReference>
<evidence type="ECO:0008006" key="12">
    <source>
        <dbReference type="Google" id="ProtNLM"/>
    </source>
</evidence>
<feature type="domain" description="Disease resistance R13L4/SHOC-2-like LRR" evidence="10">
    <location>
        <begin position="584"/>
        <end position="829"/>
    </location>
</feature>
<dbReference type="EMBL" id="GHES01039500">
    <property type="protein sequence ID" value="MPA70059.1"/>
    <property type="molecule type" value="Transcribed_RNA"/>
</dbReference>
<gene>
    <name evidence="11" type="ORF">Din_039500</name>
</gene>
<dbReference type="Gene3D" id="1.20.5.4130">
    <property type="match status" value="1"/>
</dbReference>
<evidence type="ECO:0000259" key="7">
    <source>
        <dbReference type="Pfam" id="PF00931"/>
    </source>
</evidence>
<evidence type="ECO:0000256" key="2">
    <source>
        <dbReference type="ARBA" id="ARBA00022614"/>
    </source>
</evidence>
<dbReference type="SUPFAM" id="SSF52540">
    <property type="entry name" value="P-loop containing nucleoside triphosphate hydrolases"/>
    <property type="match status" value="1"/>
</dbReference>
<dbReference type="AlphaFoldDB" id="A0A5B7BMG8"/>
<sequence length="838" mass="96270">MAEPVVSFVVERLGDLLINEAKFLHGVNEQVVQIRNELRWMQSFLKDADARQNEGERVRIWVGEIKEISYDAEDVIETFIFEVASRRGGGIRIILKCYTCIFSEAIARHKVGVEIQALRTKISELTRSLQTYGIRTIVEGEGSSSSASQRQLQFRRSYSHVVEEDFIGLEADVEKLVGILVNGDEDKDNSYQVVSICGMGGLGKTTLARKIYNHHNVKRHFDDSAWVSISQQWQKEDVMRAILIKLVPEEKKKKEILKMRDDRELVRLLVQVQQNKKCFIVLDDIWSTDAWDCLKHAIPIGKLGTKLVLTTRNKEVASHVDPKGFLHQQRFLNQDESWELFQKKAFTITDCADTKDDKIMELGRKMVGHCKGLPLAVVVLGGLLVTKHSLREWEMVHQNIDSYLRKGKGIGQEHGGVSEVLALSYNELPYQLKPCFLYLGSFMEDSEIQVEKLYQMWIAEGLVWSQDRGEEETMMDVAERYLGELAGRCMVQLQVHQGMFTSCRLHDMMRDLSLSKGKEENFLEVLDSRLISHGGGGGIQLVDHPSSSSISSKTWRVAIYLDKEVDVDEDGYHVLLKQENISPHLRSLLFFTPGEMGVDVPQMMKSYFKDFKLLRVLNLEGFNFLSVPDDLGFDISIGANINILLGRYKLPKAIGNLVHLRYLSIKHSKFTGLPSSMENLEYLQTLDLRVRSDFFMMPNVLQKMGRLRHLYLPVYTEIRNIWNRMKKLRLNLSSNQLETLENFDSKYFDVTTDLSMKLTNLRKLTGWISSGKLEDLEAIIHCLSMNHHLRHSSIDVWNYKFCSNEELTLLKQLLACPRLNGLLIHGVTRRPSFLWKPH</sequence>
<dbReference type="Gene3D" id="3.40.50.300">
    <property type="entry name" value="P-loop containing nucleotide triphosphate hydrolases"/>
    <property type="match status" value="1"/>
</dbReference>
<keyword evidence="6" id="KW-0067">ATP-binding</keyword>
<dbReference type="Pfam" id="PF18052">
    <property type="entry name" value="Rx_N"/>
    <property type="match status" value="1"/>
</dbReference>
<dbReference type="FunFam" id="3.40.50.300:FF:001091">
    <property type="entry name" value="Probable disease resistance protein At1g61300"/>
    <property type="match status" value="1"/>
</dbReference>
<name>A0A5B7BMG8_DAVIN</name>
<evidence type="ECO:0000256" key="3">
    <source>
        <dbReference type="ARBA" id="ARBA00022737"/>
    </source>
</evidence>
<dbReference type="InterPro" id="IPR041118">
    <property type="entry name" value="Rx_N"/>
</dbReference>
<evidence type="ECO:0000313" key="11">
    <source>
        <dbReference type="EMBL" id="MPA70059.1"/>
    </source>
</evidence>
<dbReference type="InterPro" id="IPR055414">
    <property type="entry name" value="LRR_R13L4/SHOC2-like"/>
</dbReference>
<comment type="similarity">
    <text evidence="1">Belongs to the disease resistance NB-LRR family.</text>
</comment>
<feature type="domain" description="NB-ARC" evidence="7">
    <location>
        <begin position="170"/>
        <end position="349"/>
    </location>
</feature>
<dbReference type="GO" id="GO:0051607">
    <property type="term" value="P:defense response to virus"/>
    <property type="evidence" value="ECO:0007669"/>
    <property type="project" value="UniProtKB-ARBA"/>
</dbReference>
<keyword evidence="5" id="KW-0611">Plant defense</keyword>
<feature type="domain" description="Disease resistance N-terminal" evidence="8">
    <location>
        <begin position="5"/>
        <end position="87"/>
    </location>
</feature>
<dbReference type="Pfam" id="PF23559">
    <property type="entry name" value="WHD_DRP"/>
    <property type="match status" value="1"/>
</dbReference>
<dbReference type="FunFam" id="1.10.10.10:FF:000322">
    <property type="entry name" value="Probable disease resistance protein At1g63360"/>
    <property type="match status" value="1"/>
</dbReference>
<evidence type="ECO:0000259" key="8">
    <source>
        <dbReference type="Pfam" id="PF18052"/>
    </source>
</evidence>
<dbReference type="Gene3D" id="1.10.8.430">
    <property type="entry name" value="Helical domain of apoptotic protease-activating factors"/>
    <property type="match status" value="1"/>
</dbReference>
<feature type="domain" description="Disease resistance protein winged helix" evidence="9">
    <location>
        <begin position="442"/>
        <end position="512"/>
    </location>
</feature>
<organism evidence="11">
    <name type="scientific">Davidia involucrata</name>
    <name type="common">Dove tree</name>
    <dbReference type="NCBI Taxonomy" id="16924"/>
    <lineage>
        <taxon>Eukaryota</taxon>
        <taxon>Viridiplantae</taxon>
        <taxon>Streptophyta</taxon>
        <taxon>Embryophyta</taxon>
        <taxon>Tracheophyta</taxon>
        <taxon>Spermatophyta</taxon>
        <taxon>Magnoliopsida</taxon>
        <taxon>eudicotyledons</taxon>
        <taxon>Gunneridae</taxon>
        <taxon>Pentapetalae</taxon>
        <taxon>asterids</taxon>
        <taxon>Cornales</taxon>
        <taxon>Nyssaceae</taxon>
        <taxon>Davidia</taxon>
    </lineage>
</organism>
<dbReference type="GO" id="GO:0043531">
    <property type="term" value="F:ADP binding"/>
    <property type="evidence" value="ECO:0007669"/>
    <property type="project" value="InterPro"/>
</dbReference>
<dbReference type="InterPro" id="IPR002182">
    <property type="entry name" value="NB-ARC"/>
</dbReference>
<dbReference type="InterPro" id="IPR044974">
    <property type="entry name" value="Disease_R_plants"/>
</dbReference>
<dbReference type="InterPro" id="IPR058922">
    <property type="entry name" value="WHD_DRP"/>
</dbReference>
<dbReference type="InterPro" id="IPR038005">
    <property type="entry name" value="RX-like_CC"/>
</dbReference>
<dbReference type="PANTHER" id="PTHR23155">
    <property type="entry name" value="DISEASE RESISTANCE PROTEIN RP"/>
    <property type="match status" value="1"/>
</dbReference>
<keyword evidence="4" id="KW-0547">Nucleotide-binding</keyword>